<sequence>MGGIELRNETLVVDREPNRLDRLASEFSAILNQFDIEHVYVAGYVAILAGRARSTEDIDVLIERIDAETADELASTLADNEFWGPAMPLGSMFEMLDEGDNIWVAPDEQVTPHLEVKFVRDEFDRASLEHAITARIGDTTVPIGPLELQIAYKLYLGARTDLEDAVHLHTLFEESLSEPRLERWVTRLEVEPEYERLKRA</sequence>
<proteinExistence type="predicted"/>
<reference evidence="1 2" key="1">
    <citation type="journal article" date="2019" name="Int. J. Syst. Evol. Microbiol.">
        <title>The Global Catalogue of Microorganisms (GCM) 10K type strain sequencing project: providing services to taxonomists for standard genome sequencing and annotation.</title>
        <authorList>
            <consortium name="The Broad Institute Genomics Platform"/>
            <consortium name="The Broad Institute Genome Sequencing Center for Infectious Disease"/>
            <person name="Wu L."/>
            <person name="Ma J."/>
        </authorList>
    </citation>
    <scope>NUCLEOTIDE SEQUENCE [LARGE SCALE GENOMIC DNA]</scope>
    <source>
        <strain evidence="1 2">CGMCC 1.15824</strain>
    </source>
</reference>
<evidence type="ECO:0008006" key="3">
    <source>
        <dbReference type="Google" id="ProtNLM"/>
    </source>
</evidence>
<dbReference type="InterPro" id="IPR043519">
    <property type="entry name" value="NT_sf"/>
</dbReference>
<gene>
    <name evidence="1" type="ORF">ACFPFO_03655</name>
</gene>
<organism evidence="1 2">
    <name type="scientific">Saliphagus infecundisoli</name>
    <dbReference type="NCBI Taxonomy" id="1849069"/>
    <lineage>
        <taxon>Archaea</taxon>
        <taxon>Methanobacteriati</taxon>
        <taxon>Methanobacteriota</taxon>
        <taxon>Stenosarchaea group</taxon>
        <taxon>Halobacteria</taxon>
        <taxon>Halobacteriales</taxon>
        <taxon>Natrialbaceae</taxon>
        <taxon>Saliphagus</taxon>
    </lineage>
</organism>
<dbReference type="EMBL" id="JBHSJG010000012">
    <property type="protein sequence ID" value="MFC4986880.1"/>
    <property type="molecule type" value="Genomic_DNA"/>
</dbReference>
<dbReference type="RefSeq" id="WP_224829144.1">
    <property type="nucleotide sequence ID" value="NZ_JAIVEF010000015.1"/>
</dbReference>
<accession>A0ABD5QBH4</accession>
<name>A0ABD5QBH4_9EURY</name>
<dbReference type="SUPFAM" id="SSF81301">
    <property type="entry name" value="Nucleotidyltransferase"/>
    <property type="match status" value="1"/>
</dbReference>
<keyword evidence="2" id="KW-1185">Reference proteome</keyword>
<dbReference type="Gene3D" id="3.30.460.40">
    <property type="match status" value="1"/>
</dbReference>
<dbReference type="Proteomes" id="UP001595925">
    <property type="component" value="Unassembled WGS sequence"/>
</dbReference>
<dbReference type="AlphaFoldDB" id="A0ABD5QBH4"/>
<evidence type="ECO:0000313" key="2">
    <source>
        <dbReference type="Proteomes" id="UP001595925"/>
    </source>
</evidence>
<evidence type="ECO:0000313" key="1">
    <source>
        <dbReference type="EMBL" id="MFC4986880.1"/>
    </source>
</evidence>
<comment type="caution">
    <text evidence="1">The sequence shown here is derived from an EMBL/GenBank/DDBJ whole genome shotgun (WGS) entry which is preliminary data.</text>
</comment>
<protein>
    <recommendedName>
        <fullName evidence="3">Nucleotidyltransferase family protein</fullName>
    </recommendedName>
</protein>